<evidence type="ECO:0000313" key="3">
    <source>
        <dbReference type="Proteomes" id="UP001183582"/>
    </source>
</evidence>
<dbReference type="AlphaFoldDB" id="A0AAJ2LVD6"/>
<comment type="caution">
    <text evidence="2">The sequence shown here is derived from an EMBL/GenBank/DDBJ whole genome shotgun (WGS) entry which is preliminary data.</text>
</comment>
<feature type="transmembrane region" description="Helical" evidence="1">
    <location>
        <begin position="37"/>
        <end position="57"/>
    </location>
</feature>
<evidence type="ECO:0000313" key="2">
    <source>
        <dbReference type="EMBL" id="MDS0245125.1"/>
    </source>
</evidence>
<evidence type="ECO:0008006" key="4">
    <source>
        <dbReference type="Google" id="ProtNLM"/>
    </source>
</evidence>
<feature type="transmembrane region" description="Helical" evidence="1">
    <location>
        <begin position="152"/>
        <end position="173"/>
    </location>
</feature>
<protein>
    <recommendedName>
        <fullName evidence="4">DUF2127 domain-containing protein</fullName>
    </recommendedName>
</protein>
<dbReference type="Proteomes" id="UP001183582">
    <property type="component" value="Unassembled WGS sequence"/>
</dbReference>
<feature type="transmembrane region" description="Helical" evidence="1">
    <location>
        <begin position="89"/>
        <end position="113"/>
    </location>
</feature>
<proteinExistence type="predicted"/>
<dbReference type="RefSeq" id="WP_310890960.1">
    <property type="nucleotide sequence ID" value="NZ_BAAAGR010000001.1"/>
</dbReference>
<accession>A0AAJ2LVD6</accession>
<keyword evidence="1" id="KW-1133">Transmembrane helix</keyword>
<keyword evidence="1" id="KW-0472">Membrane</keyword>
<name>A0AAJ2LVD6_9MICO</name>
<sequence length="183" mass="19880">MSSAPHPHAPGKRPAYEPGALLLSPVRYDPDMPRPSTTVAGVLLVFLRVLAGIFVLLELAREWDSLFGDLVRADTTADAALNDPGVRGILLAAVLGIGGILLLIDAVLGILIYRGHNWPRVLVMLFSVISISTVFTAWWVRGEEITLDGTFLSLSLDILLLLALSSRSAAAYARRNERRPEND</sequence>
<dbReference type="EMBL" id="JAHWXH010000001">
    <property type="protein sequence ID" value="MDS0245125.1"/>
    <property type="molecule type" value="Genomic_DNA"/>
</dbReference>
<gene>
    <name evidence="2" type="ORF">KZC50_05800</name>
</gene>
<reference evidence="2 3" key="1">
    <citation type="submission" date="2021-06" db="EMBL/GenBank/DDBJ databases">
        <title>Genome-based taxonomic framework of Microbacterium strains isolated from marine environment, the description of four new species and reclassification of four preexisting species.</title>
        <authorList>
            <person name="Lee S.D."/>
            <person name="Kim S.-M."/>
            <person name="Byeon Y.-S."/>
            <person name="Yang H.L."/>
            <person name="Kim I.S."/>
        </authorList>
    </citation>
    <scope>NUCLEOTIDE SEQUENCE [LARGE SCALE GENOMIC DNA]</scope>
    <source>
        <strain evidence="2 3">KACC 20514</strain>
    </source>
</reference>
<evidence type="ECO:0000256" key="1">
    <source>
        <dbReference type="SAM" id="Phobius"/>
    </source>
</evidence>
<keyword evidence="1" id="KW-0812">Transmembrane</keyword>
<dbReference type="GeneID" id="301457725"/>
<feature type="transmembrane region" description="Helical" evidence="1">
    <location>
        <begin position="120"/>
        <end position="140"/>
    </location>
</feature>
<organism evidence="2 3">
    <name type="scientific">Microbacterium aurantiacum</name>
    <dbReference type="NCBI Taxonomy" id="162393"/>
    <lineage>
        <taxon>Bacteria</taxon>
        <taxon>Bacillati</taxon>
        <taxon>Actinomycetota</taxon>
        <taxon>Actinomycetes</taxon>
        <taxon>Micrococcales</taxon>
        <taxon>Microbacteriaceae</taxon>
        <taxon>Microbacterium</taxon>
    </lineage>
</organism>